<dbReference type="Proteomes" id="UP001056120">
    <property type="component" value="Linkage Group LG02"/>
</dbReference>
<gene>
    <name evidence="1" type="ORF">L1987_06274</name>
</gene>
<evidence type="ECO:0000313" key="1">
    <source>
        <dbReference type="EMBL" id="KAI3824803.1"/>
    </source>
</evidence>
<evidence type="ECO:0000313" key="2">
    <source>
        <dbReference type="Proteomes" id="UP001056120"/>
    </source>
</evidence>
<keyword evidence="2" id="KW-1185">Reference proteome</keyword>
<reference evidence="1 2" key="2">
    <citation type="journal article" date="2022" name="Mol. Ecol. Resour.">
        <title>The genomes of chicory, endive, great burdock and yacon provide insights into Asteraceae paleo-polyploidization history and plant inulin production.</title>
        <authorList>
            <person name="Fan W."/>
            <person name="Wang S."/>
            <person name="Wang H."/>
            <person name="Wang A."/>
            <person name="Jiang F."/>
            <person name="Liu H."/>
            <person name="Zhao H."/>
            <person name="Xu D."/>
            <person name="Zhang Y."/>
        </authorList>
    </citation>
    <scope>NUCLEOTIDE SEQUENCE [LARGE SCALE GENOMIC DNA]</scope>
    <source>
        <strain evidence="2">cv. Yunnan</strain>
        <tissue evidence="1">Leaves</tissue>
    </source>
</reference>
<accession>A0ACB9JXP8</accession>
<organism evidence="1 2">
    <name type="scientific">Smallanthus sonchifolius</name>
    <dbReference type="NCBI Taxonomy" id="185202"/>
    <lineage>
        <taxon>Eukaryota</taxon>
        <taxon>Viridiplantae</taxon>
        <taxon>Streptophyta</taxon>
        <taxon>Embryophyta</taxon>
        <taxon>Tracheophyta</taxon>
        <taxon>Spermatophyta</taxon>
        <taxon>Magnoliopsida</taxon>
        <taxon>eudicotyledons</taxon>
        <taxon>Gunneridae</taxon>
        <taxon>Pentapetalae</taxon>
        <taxon>asterids</taxon>
        <taxon>campanulids</taxon>
        <taxon>Asterales</taxon>
        <taxon>Asteraceae</taxon>
        <taxon>Asteroideae</taxon>
        <taxon>Heliantheae alliance</taxon>
        <taxon>Millerieae</taxon>
        <taxon>Smallanthus</taxon>
    </lineage>
</organism>
<sequence>MLSDKLVNVGAPVTNQCLVLQLIVGLNDSYDGLAMMLQQTIPLPEFHDVPSKLVLEETRKASQTSAIVVAVWSTLPATTSFGCKMLRFVVEDFWKIDFMKKKNISHANEWKNA</sequence>
<protein>
    <submittedName>
        <fullName evidence="1">Uncharacterized protein</fullName>
    </submittedName>
</protein>
<reference evidence="2" key="1">
    <citation type="journal article" date="2022" name="Mol. Ecol. Resour.">
        <title>The genomes of chicory, endive, great burdock and yacon provide insights into Asteraceae palaeo-polyploidization history and plant inulin production.</title>
        <authorList>
            <person name="Fan W."/>
            <person name="Wang S."/>
            <person name="Wang H."/>
            <person name="Wang A."/>
            <person name="Jiang F."/>
            <person name="Liu H."/>
            <person name="Zhao H."/>
            <person name="Xu D."/>
            <person name="Zhang Y."/>
        </authorList>
    </citation>
    <scope>NUCLEOTIDE SEQUENCE [LARGE SCALE GENOMIC DNA]</scope>
    <source>
        <strain evidence="2">cv. Yunnan</strain>
    </source>
</reference>
<comment type="caution">
    <text evidence="1">The sequence shown here is derived from an EMBL/GenBank/DDBJ whole genome shotgun (WGS) entry which is preliminary data.</text>
</comment>
<name>A0ACB9JXP8_9ASTR</name>
<dbReference type="EMBL" id="CM042019">
    <property type="protein sequence ID" value="KAI3824803.1"/>
    <property type="molecule type" value="Genomic_DNA"/>
</dbReference>
<proteinExistence type="predicted"/>